<dbReference type="GO" id="GO:0006508">
    <property type="term" value="P:proteolysis"/>
    <property type="evidence" value="ECO:0007669"/>
    <property type="project" value="UniProtKB-KW"/>
</dbReference>
<feature type="transmembrane region" description="Helical" evidence="5">
    <location>
        <begin position="260"/>
        <end position="279"/>
    </location>
</feature>
<dbReference type="Pfam" id="PF01694">
    <property type="entry name" value="Rhomboid"/>
    <property type="match status" value="1"/>
</dbReference>
<feature type="transmembrane region" description="Helical" evidence="5">
    <location>
        <begin position="299"/>
        <end position="316"/>
    </location>
</feature>
<dbReference type="InterPro" id="IPR022764">
    <property type="entry name" value="Peptidase_S54_rhomboid_dom"/>
</dbReference>
<dbReference type="PANTHER" id="PTHR43731">
    <property type="entry name" value="RHOMBOID PROTEASE"/>
    <property type="match status" value="1"/>
</dbReference>
<feature type="transmembrane region" description="Helical" evidence="5">
    <location>
        <begin position="154"/>
        <end position="172"/>
    </location>
</feature>
<evidence type="ECO:0000259" key="7">
    <source>
        <dbReference type="Pfam" id="PF13453"/>
    </source>
</evidence>
<keyword evidence="4 5" id="KW-0472">Membrane</keyword>
<dbReference type="Pfam" id="PF13453">
    <property type="entry name" value="Zn_ribbon_TFIIB"/>
    <property type="match status" value="2"/>
</dbReference>
<keyword evidence="8" id="KW-0645">Protease</keyword>
<reference evidence="8" key="1">
    <citation type="submission" date="2022-09" db="EMBL/GenBank/DDBJ databases">
        <authorList>
            <person name="Li Z.-J."/>
        </authorList>
    </citation>
    <scope>NUCLEOTIDE SEQUENCE</scope>
    <source>
        <strain evidence="8">TGB11</strain>
        <plasmid evidence="8">unnamed</plasmid>
    </source>
</reference>
<dbReference type="GO" id="GO:0004252">
    <property type="term" value="F:serine-type endopeptidase activity"/>
    <property type="evidence" value="ECO:0007669"/>
    <property type="project" value="InterPro"/>
</dbReference>
<feature type="transmembrane region" description="Helical" evidence="5">
    <location>
        <begin position="322"/>
        <end position="339"/>
    </location>
</feature>
<evidence type="ECO:0000313" key="8">
    <source>
        <dbReference type="EMBL" id="WBA10435.1"/>
    </source>
</evidence>
<accession>A0AA47KNX4</accession>
<protein>
    <submittedName>
        <fullName evidence="8">Rhomboid family intramembrane serine protease</fullName>
        <ecNumber evidence="8">3.4.21.105</ecNumber>
    </submittedName>
</protein>
<feature type="transmembrane region" description="Helical" evidence="5">
    <location>
        <begin position="197"/>
        <end position="224"/>
    </location>
</feature>
<feature type="domain" description="Transcription factor zinc-finger" evidence="7">
    <location>
        <begin position="7"/>
        <end position="46"/>
    </location>
</feature>
<evidence type="ECO:0000256" key="5">
    <source>
        <dbReference type="SAM" id="Phobius"/>
    </source>
</evidence>
<dbReference type="PANTHER" id="PTHR43731:SF34">
    <property type="entry name" value="PEPTIDASE S54 RHOMBOID DOMAIN-CONTAINING PROTEIN"/>
    <property type="match status" value="1"/>
</dbReference>
<dbReference type="RefSeq" id="WP_269580448.1">
    <property type="nucleotide sequence ID" value="NZ_CP114589.1"/>
</dbReference>
<evidence type="ECO:0000256" key="3">
    <source>
        <dbReference type="ARBA" id="ARBA00022989"/>
    </source>
</evidence>
<keyword evidence="3 5" id="KW-1133">Transmembrane helix</keyword>
<dbReference type="AlphaFoldDB" id="A0AA47KNX4"/>
<dbReference type="GO" id="GO:0016020">
    <property type="term" value="C:membrane"/>
    <property type="evidence" value="ECO:0007669"/>
    <property type="project" value="UniProtKB-SubCell"/>
</dbReference>
<organism evidence="8 9">
    <name type="scientific">Salinivibrio kushneri</name>
    <dbReference type="NCBI Taxonomy" id="1908198"/>
    <lineage>
        <taxon>Bacteria</taxon>
        <taxon>Pseudomonadati</taxon>
        <taxon>Pseudomonadota</taxon>
        <taxon>Gammaproteobacteria</taxon>
        <taxon>Vibrionales</taxon>
        <taxon>Vibrionaceae</taxon>
        <taxon>Salinivibrio</taxon>
    </lineage>
</organism>
<dbReference type="SUPFAM" id="SSF144091">
    <property type="entry name" value="Rhomboid-like"/>
    <property type="match status" value="1"/>
</dbReference>
<keyword evidence="8" id="KW-0378">Hydrolase</keyword>
<evidence type="ECO:0000256" key="2">
    <source>
        <dbReference type="ARBA" id="ARBA00022692"/>
    </source>
</evidence>
<dbReference type="InterPro" id="IPR050925">
    <property type="entry name" value="Rhomboid_protease_S54"/>
</dbReference>
<evidence type="ECO:0000313" key="9">
    <source>
        <dbReference type="Proteomes" id="UP001164748"/>
    </source>
</evidence>
<name>A0AA47KNX4_9GAMM</name>
<evidence type="ECO:0000256" key="4">
    <source>
        <dbReference type="ARBA" id="ARBA00023136"/>
    </source>
</evidence>
<keyword evidence="2 5" id="KW-0812">Transmembrane</keyword>
<comment type="subcellular location">
    <subcellularLocation>
        <location evidence="1">Membrane</location>
        <topology evidence="1">Multi-pass membrane protein</topology>
    </subcellularLocation>
</comment>
<keyword evidence="8" id="KW-0614">Plasmid</keyword>
<evidence type="ECO:0000259" key="6">
    <source>
        <dbReference type="Pfam" id="PF01694"/>
    </source>
</evidence>
<feature type="transmembrane region" description="Helical" evidence="5">
    <location>
        <begin position="236"/>
        <end position="254"/>
    </location>
</feature>
<dbReference type="EC" id="3.4.21.105" evidence="8"/>
<sequence>MTKHNSCPKCQNQELLATEYQGETIDVCRGCGGLWFENMEVNRLIEEVNDGPVGECFSERFGDWIADTELACPECDEHMTRHHLLENFHVEIDVCRQCNGSWIDKEELEAVEKSPVLKETLDHLNQKISWKTYLFQMLTAMPVEYNIKPQSKPWVNWSLIAINILIFLTYAANDSSMHYVLDNYAMVANEVSHGEKLYTLLTATFLHGGPMHLAGNMYFLFVVGDNIEDVLGHKKYLMLYLLCGLGASLISMVAHIGSTIPALGASGAIAGLFGIYLVWFRNASLTFMFFFYQRKLSAAWFFAIWLGFNLVGALSGAMGVDYAAHIGGFVIGLGIGLATKEKVWKANPLVRLINSEFAQIKRT</sequence>
<feature type="domain" description="Transcription factor zinc-finger" evidence="7">
    <location>
        <begin position="72"/>
        <end position="111"/>
    </location>
</feature>
<dbReference type="Gene3D" id="1.20.1540.10">
    <property type="entry name" value="Rhomboid-like"/>
    <property type="match status" value="1"/>
</dbReference>
<proteinExistence type="predicted"/>
<dbReference type="EMBL" id="CP114589">
    <property type="protein sequence ID" value="WBA10435.1"/>
    <property type="molecule type" value="Genomic_DNA"/>
</dbReference>
<feature type="domain" description="Peptidase S54 rhomboid" evidence="6">
    <location>
        <begin position="195"/>
        <end position="338"/>
    </location>
</feature>
<evidence type="ECO:0000256" key="1">
    <source>
        <dbReference type="ARBA" id="ARBA00004141"/>
    </source>
</evidence>
<geneLocation type="plasmid" evidence="8 9">
    <name>unnamed</name>
</geneLocation>
<gene>
    <name evidence="8" type="ORF">N8M53_13850</name>
</gene>
<dbReference type="Proteomes" id="UP001164748">
    <property type="component" value="Plasmid unnamed"/>
</dbReference>
<dbReference type="InterPro" id="IPR035952">
    <property type="entry name" value="Rhomboid-like_sf"/>
</dbReference>
<dbReference type="InterPro" id="IPR027392">
    <property type="entry name" value="TF_Znf"/>
</dbReference>